<dbReference type="Proteomes" id="UP000218334">
    <property type="component" value="Unassembled WGS sequence"/>
</dbReference>
<evidence type="ECO:0000313" key="1">
    <source>
        <dbReference type="EMBL" id="PBK62788.1"/>
    </source>
</evidence>
<keyword evidence="2" id="KW-1185">Reference proteome</keyword>
<dbReference type="EMBL" id="KZ293463">
    <property type="protein sequence ID" value="PBK62788.1"/>
    <property type="molecule type" value="Genomic_DNA"/>
</dbReference>
<sequence length="151" mass="17242">MACLRSRCKGERDRFGVFLDHHPDSWSGMRVLGACNAVAKTRFPLQLRDSDVRNRLLCYLWRPEIRDGLIPQCSYGGLCTSALLKISTKMACPRYQLAPSFRPLRHDLASRVFSRSRMTKHETFADADDDLDWARVSPLPGIFNNGSKRIL</sequence>
<evidence type="ECO:0000313" key="2">
    <source>
        <dbReference type="Proteomes" id="UP000218334"/>
    </source>
</evidence>
<reference evidence="2" key="1">
    <citation type="journal article" date="2017" name="Nat. Ecol. Evol.">
        <title>Genome expansion and lineage-specific genetic innovations in the forest pathogenic fungi Armillaria.</title>
        <authorList>
            <person name="Sipos G."/>
            <person name="Prasanna A.N."/>
            <person name="Walter M.C."/>
            <person name="O'Connor E."/>
            <person name="Balint B."/>
            <person name="Krizsan K."/>
            <person name="Kiss B."/>
            <person name="Hess J."/>
            <person name="Varga T."/>
            <person name="Slot J."/>
            <person name="Riley R."/>
            <person name="Boka B."/>
            <person name="Rigling D."/>
            <person name="Barry K."/>
            <person name="Lee J."/>
            <person name="Mihaltcheva S."/>
            <person name="LaButti K."/>
            <person name="Lipzen A."/>
            <person name="Waldron R."/>
            <person name="Moloney N.M."/>
            <person name="Sperisen C."/>
            <person name="Kredics L."/>
            <person name="Vagvoelgyi C."/>
            <person name="Patrignani A."/>
            <person name="Fitzpatrick D."/>
            <person name="Nagy I."/>
            <person name="Doyle S."/>
            <person name="Anderson J.B."/>
            <person name="Grigoriev I.V."/>
            <person name="Gueldener U."/>
            <person name="Muensterkoetter M."/>
            <person name="Nagy L.G."/>
        </authorList>
    </citation>
    <scope>NUCLEOTIDE SEQUENCE [LARGE SCALE GENOMIC DNA]</scope>
    <source>
        <strain evidence="2">28-4</strain>
    </source>
</reference>
<name>A0A2H3B9Q2_9AGAR</name>
<dbReference type="AlphaFoldDB" id="A0A2H3B9Q2"/>
<proteinExistence type="predicted"/>
<accession>A0A2H3B9Q2</accession>
<gene>
    <name evidence="1" type="ORF">ARMSODRAFT_1024556</name>
</gene>
<protein>
    <submittedName>
        <fullName evidence="1">Uncharacterized protein</fullName>
    </submittedName>
</protein>
<organism evidence="1 2">
    <name type="scientific">Armillaria solidipes</name>
    <dbReference type="NCBI Taxonomy" id="1076256"/>
    <lineage>
        <taxon>Eukaryota</taxon>
        <taxon>Fungi</taxon>
        <taxon>Dikarya</taxon>
        <taxon>Basidiomycota</taxon>
        <taxon>Agaricomycotina</taxon>
        <taxon>Agaricomycetes</taxon>
        <taxon>Agaricomycetidae</taxon>
        <taxon>Agaricales</taxon>
        <taxon>Marasmiineae</taxon>
        <taxon>Physalacriaceae</taxon>
        <taxon>Armillaria</taxon>
    </lineage>
</organism>